<reference evidence="1" key="2">
    <citation type="submission" date="2020-09" db="EMBL/GenBank/DDBJ databases">
        <authorList>
            <person name="Sun Q."/>
            <person name="Zhou Y."/>
        </authorList>
    </citation>
    <scope>NUCLEOTIDE SEQUENCE</scope>
    <source>
        <strain evidence="1">CGMCC 1.15178</strain>
    </source>
</reference>
<organism evidence="1 2">
    <name type="scientific">Paenibacillus nasutitermitis</name>
    <dbReference type="NCBI Taxonomy" id="1652958"/>
    <lineage>
        <taxon>Bacteria</taxon>
        <taxon>Bacillati</taxon>
        <taxon>Bacillota</taxon>
        <taxon>Bacilli</taxon>
        <taxon>Bacillales</taxon>
        <taxon>Paenibacillaceae</taxon>
        <taxon>Paenibacillus</taxon>
    </lineage>
</organism>
<gene>
    <name evidence="1" type="ORF">GCM10010911_49930</name>
</gene>
<dbReference type="EMBL" id="BMHP01000004">
    <property type="protein sequence ID" value="GGD85555.1"/>
    <property type="molecule type" value="Genomic_DNA"/>
</dbReference>
<dbReference type="Proteomes" id="UP000612456">
    <property type="component" value="Unassembled WGS sequence"/>
</dbReference>
<sequence length="125" mass="14088">MDILNEISTFVQRYSEVWNETDVGHRRRVIAELWSEDASHYTETLEAHGHDAIETRITEAYGEFVGTGKYVFKALDNAASHHNVMRLQWVMLPQDGGKAAALGTVFIVLGGDGRILSDYQFSDEL</sequence>
<dbReference type="SUPFAM" id="SSF54427">
    <property type="entry name" value="NTF2-like"/>
    <property type="match status" value="1"/>
</dbReference>
<protein>
    <recommendedName>
        <fullName evidence="3">SnoaL-like domain-containing protein</fullName>
    </recommendedName>
</protein>
<name>A0A917E0Q5_9BACL</name>
<evidence type="ECO:0008006" key="3">
    <source>
        <dbReference type="Google" id="ProtNLM"/>
    </source>
</evidence>
<proteinExistence type="predicted"/>
<dbReference type="RefSeq" id="WP_229750527.1">
    <property type="nucleotide sequence ID" value="NZ_BMHP01000004.1"/>
</dbReference>
<keyword evidence="2" id="KW-1185">Reference proteome</keyword>
<accession>A0A917E0Q5</accession>
<comment type="caution">
    <text evidence="1">The sequence shown here is derived from an EMBL/GenBank/DDBJ whole genome shotgun (WGS) entry which is preliminary data.</text>
</comment>
<reference evidence="1" key="1">
    <citation type="journal article" date="2014" name="Int. J. Syst. Evol. Microbiol.">
        <title>Complete genome sequence of Corynebacterium casei LMG S-19264T (=DSM 44701T), isolated from a smear-ripened cheese.</title>
        <authorList>
            <consortium name="US DOE Joint Genome Institute (JGI-PGF)"/>
            <person name="Walter F."/>
            <person name="Albersmeier A."/>
            <person name="Kalinowski J."/>
            <person name="Ruckert C."/>
        </authorList>
    </citation>
    <scope>NUCLEOTIDE SEQUENCE</scope>
    <source>
        <strain evidence="1">CGMCC 1.15178</strain>
    </source>
</reference>
<evidence type="ECO:0000313" key="1">
    <source>
        <dbReference type="EMBL" id="GGD85555.1"/>
    </source>
</evidence>
<dbReference type="Gene3D" id="3.10.450.50">
    <property type="match status" value="1"/>
</dbReference>
<evidence type="ECO:0000313" key="2">
    <source>
        <dbReference type="Proteomes" id="UP000612456"/>
    </source>
</evidence>
<dbReference type="AlphaFoldDB" id="A0A917E0Q5"/>
<dbReference type="InterPro" id="IPR032710">
    <property type="entry name" value="NTF2-like_dom_sf"/>
</dbReference>